<gene>
    <name evidence="2" type="ORF">MBESOW_P2543</name>
</gene>
<accession>A0A401J3P1</accession>
<organism evidence="2 3">
    <name type="scientific">Sphingobium xenophagum</name>
    <dbReference type="NCBI Taxonomy" id="121428"/>
    <lineage>
        <taxon>Bacteria</taxon>
        <taxon>Pseudomonadati</taxon>
        <taxon>Pseudomonadota</taxon>
        <taxon>Alphaproteobacteria</taxon>
        <taxon>Sphingomonadales</taxon>
        <taxon>Sphingomonadaceae</taxon>
        <taxon>Sphingobium</taxon>
    </lineage>
</organism>
<dbReference type="Pfam" id="PF13527">
    <property type="entry name" value="Acetyltransf_9"/>
    <property type="match status" value="1"/>
</dbReference>
<evidence type="ECO:0000313" key="3">
    <source>
        <dbReference type="Proteomes" id="UP000290975"/>
    </source>
</evidence>
<feature type="domain" description="N-acetyltransferase" evidence="1">
    <location>
        <begin position="24"/>
        <end position="176"/>
    </location>
</feature>
<dbReference type="STRING" id="1192759.GCA_000277525_01448"/>
<evidence type="ECO:0000259" key="1">
    <source>
        <dbReference type="PROSITE" id="PS51186"/>
    </source>
</evidence>
<dbReference type="Gene3D" id="3.40.630.30">
    <property type="match status" value="1"/>
</dbReference>
<dbReference type="Proteomes" id="UP000290975">
    <property type="component" value="Unassembled WGS sequence"/>
</dbReference>
<dbReference type="AlphaFoldDB" id="A0A401J3P1"/>
<dbReference type="InterPro" id="IPR000182">
    <property type="entry name" value="GNAT_dom"/>
</dbReference>
<protein>
    <recommendedName>
        <fullName evidence="1">N-acetyltransferase domain-containing protein</fullName>
    </recommendedName>
</protein>
<comment type="caution">
    <text evidence="2">The sequence shown here is derived from an EMBL/GenBank/DDBJ whole genome shotgun (WGS) entry which is preliminary data.</text>
</comment>
<dbReference type="InterPro" id="IPR016181">
    <property type="entry name" value="Acyl_CoA_acyltransferase"/>
</dbReference>
<reference evidence="2 3" key="1">
    <citation type="submission" date="2014-12" db="EMBL/GenBank/DDBJ databases">
        <title>Whole genome sequencing of Sphingobium xenophagum OW59.</title>
        <authorList>
            <person name="Ohta Y."/>
            <person name="Nishi S."/>
            <person name="Hatada Y."/>
        </authorList>
    </citation>
    <scope>NUCLEOTIDE SEQUENCE [LARGE SCALE GENOMIC DNA]</scope>
    <source>
        <strain evidence="2 3">OW59</strain>
    </source>
</reference>
<proteinExistence type="predicted"/>
<dbReference type="EMBL" id="BBQY01000014">
    <property type="protein sequence ID" value="GBH31282.1"/>
    <property type="molecule type" value="Genomic_DNA"/>
</dbReference>
<sequence>MRAVKPAAPGAVHAPLIADRQDVSMIVPLESQRPDAIERLLDDAFGVDRHARTAYLIRGTVAWIPALSFAVVDGQGALIGSLQSWPVVLTQDDGTQCPYIMVGPVAVAPAHQGGGHGRAMMDAVVAAAKAQGTAPLMMIGDPEYYGRFWGFSAEGTGGWRAPGPVEQRRLLALSVDGRAVGGAGMLGPDISVIA</sequence>
<dbReference type="PROSITE" id="PS51186">
    <property type="entry name" value="GNAT"/>
    <property type="match status" value="1"/>
</dbReference>
<dbReference type="GO" id="GO:0016747">
    <property type="term" value="F:acyltransferase activity, transferring groups other than amino-acyl groups"/>
    <property type="evidence" value="ECO:0007669"/>
    <property type="project" value="InterPro"/>
</dbReference>
<keyword evidence="3" id="KW-1185">Reference proteome</keyword>
<name>A0A401J3P1_SPHXE</name>
<dbReference type="SUPFAM" id="SSF55729">
    <property type="entry name" value="Acyl-CoA N-acyltransferases (Nat)"/>
    <property type="match status" value="1"/>
</dbReference>
<evidence type="ECO:0000313" key="2">
    <source>
        <dbReference type="EMBL" id="GBH31282.1"/>
    </source>
</evidence>